<name>A0A974ZU38_9NOCA</name>
<dbReference type="EMBL" id="CP070619">
    <property type="protein sequence ID" value="QSE89862.1"/>
    <property type="molecule type" value="Genomic_DNA"/>
</dbReference>
<dbReference type="PRINTS" id="PR00081">
    <property type="entry name" value="GDHRDH"/>
</dbReference>
<gene>
    <name evidence="6" type="ORF">JWS13_15125</name>
</gene>
<dbReference type="InterPro" id="IPR002347">
    <property type="entry name" value="SDR_fam"/>
</dbReference>
<evidence type="ECO:0000313" key="6">
    <source>
        <dbReference type="EMBL" id="QSE89862.1"/>
    </source>
</evidence>
<dbReference type="InterPro" id="IPR020904">
    <property type="entry name" value="Sc_DH/Rdtase_CS"/>
</dbReference>
<dbReference type="PANTHER" id="PTHR45024">
    <property type="entry name" value="DEHYDROGENASES, SHORT CHAIN"/>
    <property type="match status" value="1"/>
</dbReference>
<proteinExistence type="inferred from homology"/>
<dbReference type="Pfam" id="PF00106">
    <property type="entry name" value="adh_short"/>
    <property type="match status" value="1"/>
</dbReference>
<dbReference type="InterPro" id="IPR051687">
    <property type="entry name" value="Peroxisomal_Beta-Oxidation"/>
</dbReference>
<reference evidence="6 7" key="1">
    <citation type="journal article" date="2021" name="Microbiol. Resour. Announc.">
        <title>Complete Genome Sequences of Two Rhodococcus sp. Strains with Large and Linear Chromosomes, Isolated from Apple Rhizosphere.</title>
        <authorList>
            <person name="Benning S."/>
            <person name="Brugnone N."/>
            <person name="Siani R."/>
            <person name="Kublik S."/>
            <person name="Schloter M."/>
            <person name="Rad V."/>
        </authorList>
    </citation>
    <scope>NUCLEOTIDE SEQUENCE [LARGE SCALE GENOMIC DNA]</scope>
    <source>
        <strain evidence="6 7">R79</strain>
    </source>
</reference>
<evidence type="ECO:0000259" key="5">
    <source>
        <dbReference type="SMART" id="SM00822"/>
    </source>
</evidence>
<evidence type="ECO:0000256" key="4">
    <source>
        <dbReference type="SAM" id="MobiDB-lite"/>
    </source>
</evidence>
<dbReference type="RefSeq" id="WP_206006391.1">
    <property type="nucleotide sequence ID" value="NZ_CP070619.1"/>
</dbReference>
<evidence type="ECO:0000313" key="7">
    <source>
        <dbReference type="Proteomes" id="UP000662986"/>
    </source>
</evidence>
<organism evidence="6 7">
    <name type="scientific">Rhodococcus pseudokoreensis</name>
    <dbReference type="NCBI Taxonomy" id="2811421"/>
    <lineage>
        <taxon>Bacteria</taxon>
        <taxon>Bacillati</taxon>
        <taxon>Actinomycetota</taxon>
        <taxon>Actinomycetes</taxon>
        <taxon>Mycobacteriales</taxon>
        <taxon>Nocardiaceae</taxon>
        <taxon>Rhodococcus</taxon>
    </lineage>
</organism>
<evidence type="ECO:0000256" key="2">
    <source>
        <dbReference type="ARBA" id="ARBA00023002"/>
    </source>
</evidence>
<comment type="similarity">
    <text evidence="1 3">Belongs to the short-chain dehydrogenases/reductases (SDR) family.</text>
</comment>
<reference evidence="6 7" key="2">
    <citation type="journal article" date="2022" name="Arch. Microbiol.">
        <title>Rhodococcus pseudokoreensis sp. nov. isolated from the rhizosphere of young M26 apple rootstocks.</title>
        <authorList>
            <person name="Kampfer P."/>
            <person name="Glaeser S.P."/>
            <person name="Blom J."/>
            <person name="Wolf J."/>
            <person name="Benning S."/>
            <person name="Schloter M."/>
            <person name="Neumann-Schaal M."/>
        </authorList>
    </citation>
    <scope>NUCLEOTIDE SEQUENCE [LARGE SCALE GENOMIC DNA]</scope>
    <source>
        <strain evidence="6 7">R79</strain>
    </source>
</reference>
<keyword evidence="2" id="KW-0560">Oxidoreductase</keyword>
<dbReference type="SUPFAM" id="SSF51735">
    <property type="entry name" value="NAD(P)-binding Rossmann-fold domains"/>
    <property type="match status" value="1"/>
</dbReference>
<dbReference type="PROSITE" id="PS00061">
    <property type="entry name" value="ADH_SHORT"/>
    <property type="match status" value="1"/>
</dbReference>
<keyword evidence="7" id="KW-1185">Reference proteome</keyword>
<dbReference type="Proteomes" id="UP000662986">
    <property type="component" value="Chromosome"/>
</dbReference>
<protein>
    <submittedName>
        <fullName evidence="6">SDR family NAD(P)-dependent oxidoreductase</fullName>
    </submittedName>
</protein>
<dbReference type="InterPro" id="IPR036291">
    <property type="entry name" value="NAD(P)-bd_dom_sf"/>
</dbReference>
<dbReference type="Gene3D" id="3.40.50.720">
    <property type="entry name" value="NAD(P)-binding Rossmann-like Domain"/>
    <property type="match status" value="1"/>
</dbReference>
<feature type="domain" description="Ketoreductase" evidence="5">
    <location>
        <begin position="7"/>
        <end position="204"/>
    </location>
</feature>
<dbReference type="PRINTS" id="PR00080">
    <property type="entry name" value="SDRFAMILY"/>
</dbReference>
<accession>A0A974ZU38</accession>
<evidence type="ECO:0000256" key="3">
    <source>
        <dbReference type="RuleBase" id="RU000363"/>
    </source>
</evidence>
<feature type="region of interest" description="Disordered" evidence="4">
    <location>
        <begin position="288"/>
        <end position="307"/>
    </location>
</feature>
<dbReference type="InterPro" id="IPR057326">
    <property type="entry name" value="KR_dom"/>
</dbReference>
<evidence type="ECO:0000256" key="1">
    <source>
        <dbReference type="ARBA" id="ARBA00006484"/>
    </source>
</evidence>
<dbReference type="NCBIfam" id="NF005861">
    <property type="entry name" value="PRK07791.1"/>
    <property type="match status" value="1"/>
</dbReference>
<sequence length="307" mass="32480">MGTLDGRVAIVTGGGRGLGREHALLFAKEGATVVVNDLGGSAIGDGSDISAAQSVVDEITAAGGKAVANRDSVTDWASAKRLIDTAVEEFGDLHVVVNNAGILRDRTLVNMTEEEFDTVVDVHLKGTFAVTRHAAAYWRDQAKAGKEIDRSLINTSSGSGLHGNPGQVNYASAKAGIAAMTQIAAKELERYHVRSNCIAPVARTRLTEATPGLGQVMVESIDKDFDEWHPANISPLVALLAAENCEFTGHAFRVLGGEVGLYQGWTVVDEVTSDARWTIEELAAATKHMPSRPSNAIPGKHADKMGK</sequence>
<dbReference type="SMART" id="SM00822">
    <property type="entry name" value="PKS_KR"/>
    <property type="match status" value="1"/>
</dbReference>
<dbReference type="PANTHER" id="PTHR45024:SF2">
    <property type="entry name" value="SCP2 DOMAIN-CONTAINING PROTEIN"/>
    <property type="match status" value="1"/>
</dbReference>